<reference evidence="1" key="1">
    <citation type="submission" date="2016-10" db="EMBL/GenBank/DDBJ databases">
        <title>Sequence of Gallionella enrichment culture.</title>
        <authorList>
            <person name="Poehlein A."/>
            <person name="Muehling M."/>
            <person name="Daniel R."/>
        </authorList>
    </citation>
    <scope>NUCLEOTIDE SEQUENCE</scope>
</reference>
<comment type="caution">
    <text evidence="1">The sequence shown here is derived from an EMBL/GenBank/DDBJ whole genome shotgun (WGS) entry which is preliminary data.</text>
</comment>
<sequence length="71" mass="7833">MNGIFIIAAQIVFYPGAGAKGFSNPFYKINYLAAGAVVIANHRVNCPGIRANHHHTAQCVFIEWQNMVIVF</sequence>
<dbReference type="EMBL" id="MLJW01003269">
    <property type="protein sequence ID" value="OIQ72443.1"/>
    <property type="molecule type" value="Genomic_DNA"/>
</dbReference>
<name>A0A1J5Q4N9_9ZZZZ</name>
<dbReference type="AlphaFoldDB" id="A0A1J5Q4N9"/>
<gene>
    <name evidence="1" type="ORF">GALL_459330</name>
</gene>
<accession>A0A1J5Q4N9</accession>
<organism evidence="1">
    <name type="scientific">mine drainage metagenome</name>
    <dbReference type="NCBI Taxonomy" id="410659"/>
    <lineage>
        <taxon>unclassified sequences</taxon>
        <taxon>metagenomes</taxon>
        <taxon>ecological metagenomes</taxon>
    </lineage>
</organism>
<evidence type="ECO:0000313" key="1">
    <source>
        <dbReference type="EMBL" id="OIQ72443.1"/>
    </source>
</evidence>
<protein>
    <submittedName>
        <fullName evidence="1">Uncharacterized protein</fullName>
    </submittedName>
</protein>
<proteinExistence type="predicted"/>